<gene>
    <name evidence="2" type="ORF">PXEA_LOCUS37303</name>
</gene>
<name>A0A448XSG9_9PLAT</name>
<dbReference type="InterPro" id="IPR008753">
    <property type="entry name" value="Peptidase_M13_N"/>
</dbReference>
<reference evidence="2" key="1">
    <citation type="submission" date="2018-11" db="EMBL/GenBank/DDBJ databases">
        <authorList>
            <consortium name="Pathogen Informatics"/>
        </authorList>
    </citation>
    <scope>NUCLEOTIDE SEQUENCE</scope>
</reference>
<dbReference type="Proteomes" id="UP000784294">
    <property type="component" value="Unassembled WGS sequence"/>
</dbReference>
<evidence type="ECO:0000313" key="3">
    <source>
        <dbReference type="Proteomes" id="UP000784294"/>
    </source>
</evidence>
<accession>A0A448XSG9</accession>
<dbReference type="AlphaFoldDB" id="A0A448XSG9"/>
<dbReference type="InterPro" id="IPR042089">
    <property type="entry name" value="Peptidase_M13_dom_2"/>
</dbReference>
<dbReference type="Gene3D" id="1.10.1380.10">
    <property type="entry name" value="Neutral endopeptidase , domain2"/>
    <property type="match status" value="1"/>
</dbReference>
<feature type="domain" description="Peptidase M13 N-terminal" evidence="1">
    <location>
        <begin position="33"/>
        <end position="140"/>
    </location>
</feature>
<organism evidence="2 3">
    <name type="scientific">Protopolystoma xenopodis</name>
    <dbReference type="NCBI Taxonomy" id="117903"/>
    <lineage>
        <taxon>Eukaryota</taxon>
        <taxon>Metazoa</taxon>
        <taxon>Spiralia</taxon>
        <taxon>Lophotrochozoa</taxon>
        <taxon>Platyhelminthes</taxon>
        <taxon>Monogenea</taxon>
        <taxon>Polyopisthocotylea</taxon>
        <taxon>Polystomatidea</taxon>
        <taxon>Polystomatidae</taxon>
        <taxon>Protopolystoma</taxon>
    </lineage>
</organism>
<dbReference type="OrthoDB" id="6475849at2759"/>
<sequence>MIMLMLILFLILYLILYLRHAIVMFFFLENPETTNSTQEGRAFSLARRYFTACLNTSAVEDRGFRPAKDMLTRLFSGWALLPTDQPGSRLPNDTSLVPGIFDLTEAYARLLEYGRSNSLFSMQLDLDAKSPTVIRIYVSTSLPKLI</sequence>
<protein>
    <recommendedName>
        <fullName evidence="1">Peptidase M13 N-terminal domain-containing protein</fullName>
    </recommendedName>
</protein>
<comment type="caution">
    <text evidence="2">The sequence shown here is derived from an EMBL/GenBank/DDBJ whole genome shotgun (WGS) entry which is preliminary data.</text>
</comment>
<evidence type="ECO:0000259" key="1">
    <source>
        <dbReference type="Pfam" id="PF05649"/>
    </source>
</evidence>
<dbReference type="SUPFAM" id="SSF55486">
    <property type="entry name" value="Metalloproteases ('zincins'), catalytic domain"/>
    <property type="match status" value="1"/>
</dbReference>
<evidence type="ECO:0000313" key="2">
    <source>
        <dbReference type="EMBL" id="VEL43863.1"/>
    </source>
</evidence>
<dbReference type="EMBL" id="CAAALY010286193">
    <property type="protein sequence ID" value="VEL43863.1"/>
    <property type="molecule type" value="Genomic_DNA"/>
</dbReference>
<proteinExistence type="predicted"/>
<dbReference type="Pfam" id="PF05649">
    <property type="entry name" value="Peptidase_M13_N"/>
    <property type="match status" value="1"/>
</dbReference>
<keyword evidence="3" id="KW-1185">Reference proteome</keyword>
<dbReference type="GO" id="GO:0006508">
    <property type="term" value="P:proteolysis"/>
    <property type="evidence" value="ECO:0007669"/>
    <property type="project" value="InterPro"/>
</dbReference>